<protein>
    <recommendedName>
        <fullName evidence="2">10 kDa heat shock protein, mitochondrial</fullName>
    </recommendedName>
    <alternativeName>
        <fullName evidence="4">10 kDa chaperonin</fullName>
    </alternativeName>
    <alternativeName>
        <fullName evidence="5">Chaperonin 10</fullName>
    </alternativeName>
</protein>
<dbReference type="AntiFam" id="ANF00222">
    <property type="entry name" value="Shadow ORF (opposite groL1)"/>
</dbReference>
<dbReference type="FunFam" id="2.30.33.40:FF:000002">
    <property type="entry name" value="10 kDa chaperonin, mitochondrial"/>
    <property type="match status" value="1"/>
</dbReference>
<reference evidence="9" key="2">
    <citation type="submission" date="2025-08" db="UniProtKB">
        <authorList>
            <consortium name="Ensembl"/>
        </authorList>
    </citation>
    <scope>IDENTIFICATION</scope>
</reference>
<keyword evidence="10" id="KW-1185">Reference proteome</keyword>
<gene>
    <name evidence="9" type="primary">HSPE1</name>
    <name evidence="9" type="synonym">LOC115588653</name>
</gene>
<name>A0A671YDF9_SPAAU</name>
<evidence type="ECO:0000313" key="9">
    <source>
        <dbReference type="Ensembl" id="ENSSAUP00010061741.1"/>
    </source>
</evidence>
<dbReference type="InParanoid" id="A0A671YDF9"/>
<dbReference type="SMART" id="SM00883">
    <property type="entry name" value="Cpn10"/>
    <property type="match status" value="1"/>
</dbReference>
<dbReference type="HAMAP" id="MF_00580">
    <property type="entry name" value="CH10"/>
    <property type="match status" value="1"/>
</dbReference>
<comment type="subunit">
    <text evidence="7">Homoheptamer arranged in a ring structure. 2 heptameric Hsp10 rings interact with a Hsp60 tetradecamer in the structure of a back-to-back double heptameric ring to form the symmetrical football complex.</text>
</comment>
<evidence type="ECO:0000313" key="10">
    <source>
        <dbReference type="Proteomes" id="UP000472265"/>
    </source>
</evidence>
<comment type="function">
    <text evidence="6">Co-chaperonin implicated in mitochondrial protein import and macromolecular assembly. Together with Hsp60, facilitates the correct folding of imported proteins. May also prevent misfolding and promote the refolding and proper assembly of unfolded polypeptides generated under stress conditions in the mitochondrial matrix. The functional units of these chaperonins consist of heptameric rings of the large subunit Hsp60, which function as a back-to-back double ring. In a cyclic reaction, Hsp60 ring complexes bind one unfolded substrate protein per ring, followed by the binding of ATP and association with 2 heptameric rings of the co-chaperonin Hsp10. This leads to sequestration of the substrate protein in the inner cavity of Hsp60 where, for a certain period of time, it can fold undisturbed by other cell components. Synchronous hydrolysis of ATP in all Hsp60 subunits results in the dissociation of the chaperonin rings and the release of ADP and the folded substrate protein.</text>
</comment>
<evidence type="ECO:0000256" key="8">
    <source>
        <dbReference type="RuleBase" id="RU003479"/>
    </source>
</evidence>
<dbReference type="GeneTree" id="ENSGT00390000006350"/>
<evidence type="ECO:0000256" key="5">
    <source>
        <dbReference type="ARBA" id="ARBA00031971"/>
    </source>
</evidence>
<dbReference type="GO" id="GO:0044183">
    <property type="term" value="F:protein folding chaperone"/>
    <property type="evidence" value="ECO:0007669"/>
    <property type="project" value="InterPro"/>
</dbReference>
<evidence type="ECO:0000256" key="6">
    <source>
        <dbReference type="ARBA" id="ARBA00046093"/>
    </source>
</evidence>
<dbReference type="InterPro" id="IPR020818">
    <property type="entry name" value="Chaperonin_GroES"/>
</dbReference>
<evidence type="ECO:0000256" key="2">
    <source>
        <dbReference type="ARBA" id="ARBA00018842"/>
    </source>
</evidence>
<reference evidence="9" key="3">
    <citation type="submission" date="2025-09" db="UniProtKB">
        <authorList>
            <consortium name="Ensembl"/>
        </authorList>
    </citation>
    <scope>IDENTIFICATION</scope>
</reference>
<dbReference type="Gene3D" id="2.30.33.40">
    <property type="entry name" value="GroES chaperonin"/>
    <property type="match status" value="1"/>
</dbReference>
<evidence type="ECO:0000256" key="4">
    <source>
        <dbReference type="ARBA" id="ARBA00029976"/>
    </source>
</evidence>
<dbReference type="InterPro" id="IPR037124">
    <property type="entry name" value="Chaperonin_GroES_sf"/>
</dbReference>
<reference evidence="9" key="1">
    <citation type="submission" date="2021-04" db="EMBL/GenBank/DDBJ databases">
        <authorList>
            <consortium name="Wellcome Sanger Institute Data Sharing"/>
        </authorList>
    </citation>
    <scope>NUCLEOTIDE SEQUENCE [LARGE SCALE GENOMIC DNA]</scope>
</reference>
<evidence type="ECO:0000256" key="1">
    <source>
        <dbReference type="ARBA" id="ARBA00006975"/>
    </source>
</evidence>
<evidence type="ECO:0000256" key="7">
    <source>
        <dbReference type="ARBA" id="ARBA00046576"/>
    </source>
</evidence>
<dbReference type="PROSITE" id="PS00681">
    <property type="entry name" value="CHAPERONINS_CPN10"/>
    <property type="match status" value="1"/>
</dbReference>
<sequence>MSCVRFACVTCMNVTETKTKILWGRRKCIFTNISVQVFSFETQIIFYEFISLIDLLTDLLVIICSLDGIKAWDAAQQSTASTGHNTLLHSSPGGIQSIGHTVLLLIYLHITCSSDLKKPGCSSTQTIRPLTHQEMAFRKFLPLFDRVLVERFTAETVTKGGIMLPEKSQGKVLHATVVAVGPGSVNPKGDLQKVSVNVGEKVLLPEYGGTKVTLEDKDYFLFRDGDILGKYVD</sequence>
<comment type="similarity">
    <text evidence="1 8">Belongs to the GroES chaperonin family.</text>
</comment>
<dbReference type="AlphaFoldDB" id="A0A671YDF9"/>
<dbReference type="GO" id="GO:0005759">
    <property type="term" value="C:mitochondrial matrix"/>
    <property type="evidence" value="ECO:0007669"/>
    <property type="project" value="TreeGrafter"/>
</dbReference>
<dbReference type="PANTHER" id="PTHR10772:SF0">
    <property type="entry name" value="10 KDA HEAT SHOCK PROTEIN, MITOCHONDRIAL"/>
    <property type="match status" value="1"/>
</dbReference>
<dbReference type="InterPro" id="IPR011032">
    <property type="entry name" value="GroES-like_sf"/>
</dbReference>
<dbReference type="GO" id="GO:0046872">
    <property type="term" value="F:metal ion binding"/>
    <property type="evidence" value="ECO:0007669"/>
    <property type="project" value="TreeGrafter"/>
</dbReference>
<proteinExistence type="inferred from homology"/>
<dbReference type="Pfam" id="PF00166">
    <property type="entry name" value="Cpn10"/>
    <property type="match status" value="1"/>
</dbReference>
<dbReference type="GO" id="GO:0051082">
    <property type="term" value="F:unfolded protein binding"/>
    <property type="evidence" value="ECO:0007669"/>
    <property type="project" value="TreeGrafter"/>
</dbReference>
<dbReference type="Proteomes" id="UP000472265">
    <property type="component" value="Chromosome 9"/>
</dbReference>
<accession>A0A671YDF9</accession>
<evidence type="ECO:0000256" key="3">
    <source>
        <dbReference type="ARBA" id="ARBA00023186"/>
    </source>
</evidence>
<dbReference type="CDD" id="cd00320">
    <property type="entry name" value="cpn10"/>
    <property type="match status" value="1"/>
</dbReference>
<dbReference type="InterPro" id="IPR018369">
    <property type="entry name" value="Chaprnonin_Cpn10_CS"/>
</dbReference>
<dbReference type="GO" id="GO:0005524">
    <property type="term" value="F:ATP binding"/>
    <property type="evidence" value="ECO:0007669"/>
    <property type="project" value="InterPro"/>
</dbReference>
<keyword evidence="3 8" id="KW-0143">Chaperone</keyword>
<organism evidence="9 10">
    <name type="scientific">Sparus aurata</name>
    <name type="common">Gilthead sea bream</name>
    <dbReference type="NCBI Taxonomy" id="8175"/>
    <lineage>
        <taxon>Eukaryota</taxon>
        <taxon>Metazoa</taxon>
        <taxon>Chordata</taxon>
        <taxon>Craniata</taxon>
        <taxon>Vertebrata</taxon>
        <taxon>Euteleostomi</taxon>
        <taxon>Actinopterygii</taxon>
        <taxon>Neopterygii</taxon>
        <taxon>Teleostei</taxon>
        <taxon>Neoteleostei</taxon>
        <taxon>Acanthomorphata</taxon>
        <taxon>Eupercaria</taxon>
        <taxon>Spariformes</taxon>
        <taxon>Sparidae</taxon>
        <taxon>Sparus</taxon>
    </lineage>
</organism>
<dbReference type="Ensembl" id="ENSSAUT00010064742.1">
    <property type="protein sequence ID" value="ENSSAUP00010061741.1"/>
    <property type="gene ID" value="ENSSAUG00010024941.1"/>
</dbReference>
<dbReference type="PANTHER" id="PTHR10772">
    <property type="entry name" value="10 KDA HEAT SHOCK PROTEIN"/>
    <property type="match status" value="1"/>
</dbReference>
<dbReference type="SUPFAM" id="SSF50129">
    <property type="entry name" value="GroES-like"/>
    <property type="match status" value="1"/>
</dbReference>
<dbReference type="PRINTS" id="PR00297">
    <property type="entry name" value="CHAPERONIN10"/>
</dbReference>
<dbReference type="GO" id="GO:0051087">
    <property type="term" value="F:protein-folding chaperone binding"/>
    <property type="evidence" value="ECO:0007669"/>
    <property type="project" value="TreeGrafter"/>
</dbReference>